<evidence type="ECO:0008006" key="4">
    <source>
        <dbReference type="Google" id="ProtNLM"/>
    </source>
</evidence>
<reference evidence="3" key="2">
    <citation type="journal article" date="2018" name="BMC Genomics">
        <title>Genomic insights into host adaptation between the wheat stripe rust pathogen (Puccinia striiformis f. sp. tritici) and the barley stripe rust pathogen (Puccinia striiformis f. sp. hordei).</title>
        <authorList>
            <person name="Xia C."/>
            <person name="Wang M."/>
            <person name="Yin C."/>
            <person name="Cornejo O.E."/>
            <person name="Hulbert S.H."/>
            <person name="Chen X."/>
        </authorList>
    </citation>
    <scope>NUCLEOTIDE SEQUENCE [LARGE SCALE GENOMIC DNA]</scope>
    <source>
        <strain evidence="3">93TX-2</strain>
    </source>
</reference>
<feature type="chain" id="PRO_5015536110" description="Secreted protein" evidence="1">
    <location>
        <begin position="36"/>
        <end position="307"/>
    </location>
</feature>
<accession>A0A2S4WIR7</accession>
<reference evidence="3" key="3">
    <citation type="journal article" date="2018" name="Mol. Plant Microbe Interact.">
        <title>Genome sequence resources for the wheat stripe rust pathogen (Puccinia striiformis f. sp. tritici) and the barley stripe rust pathogen (Puccinia striiformis f. sp. hordei).</title>
        <authorList>
            <person name="Xia C."/>
            <person name="Wang M."/>
            <person name="Yin C."/>
            <person name="Cornejo O.E."/>
            <person name="Hulbert S.H."/>
            <person name="Chen X."/>
        </authorList>
    </citation>
    <scope>NUCLEOTIDE SEQUENCE [LARGE SCALE GENOMIC DNA]</scope>
    <source>
        <strain evidence="3">93TX-2</strain>
    </source>
</reference>
<organism evidence="2 3">
    <name type="scientific">Puccinia striiformis</name>
    <dbReference type="NCBI Taxonomy" id="27350"/>
    <lineage>
        <taxon>Eukaryota</taxon>
        <taxon>Fungi</taxon>
        <taxon>Dikarya</taxon>
        <taxon>Basidiomycota</taxon>
        <taxon>Pucciniomycotina</taxon>
        <taxon>Pucciniomycetes</taxon>
        <taxon>Pucciniales</taxon>
        <taxon>Pucciniaceae</taxon>
        <taxon>Puccinia</taxon>
    </lineage>
</organism>
<feature type="non-terminal residue" evidence="2">
    <location>
        <position position="1"/>
    </location>
</feature>
<protein>
    <recommendedName>
        <fullName evidence="4">Secreted protein</fullName>
    </recommendedName>
</protein>
<proteinExistence type="predicted"/>
<reference evidence="2 3" key="1">
    <citation type="submission" date="2017-12" db="EMBL/GenBank/DDBJ databases">
        <title>Gene loss provides genomic basis for host adaptation in cereal stripe rust fungi.</title>
        <authorList>
            <person name="Xia C."/>
        </authorList>
    </citation>
    <scope>NUCLEOTIDE SEQUENCE [LARGE SCALE GENOMIC DNA]</scope>
    <source>
        <strain evidence="2 3">93TX-2</strain>
    </source>
</reference>
<feature type="signal peptide" evidence="1">
    <location>
        <begin position="1"/>
        <end position="35"/>
    </location>
</feature>
<gene>
    <name evidence="2" type="ORF">PSHT_02168</name>
</gene>
<comment type="caution">
    <text evidence="2">The sequence shown here is derived from an EMBL/GenBank/DDBJ whole genome shotgun (WGS) entry which is preliminary data.</text>
</comment>
<sequence length="307" mass="35742">QRSPTMSIMNMFQRTYIAFAFLALSITLHQHQVEAVDIVTTECTYHFNRVGAVPGRASCQYNEHEDFSCNPNSCATKENTRFDRVYFFGCHAAHSSATQNRVWAAQYVHRKNYASVQDWVSGLWWDCPYNNPYHNNKQYLRKVIQSSQVRLNPTIKLQILPRSSNTNQQQSYMTFALLALFITLHPGQVEAVEIVKKDCTYHFNRVGAVPGRASCQYNDFVDFSCNLDKCLTKENKRFDHVFYYKCHASDLSAYRDSVHAAQYVRRDTYASVQDWDGSWWDCDYNVPGHHNDQYFTCTDCYYVPPKP</sequence>
<dbReference type="AlphaFoldDB" id="A0A2S4WIR7"/>
<keyword evidence="3" id="KW-1185">Reference proteome</keyword>
<evidence type="ECO:0000256" key="1">
    <source>
        <dbReference type="SAM" id="SignalP"/>
    </source>
</evidence>
<dbReference type="Proteomes" id="UP000238274">
    <property type="component" value="Unassembled WGS sequence"/>
</dbReference>
<dbReference type="VEuPathDB" id="FungiDB:PSTT_02358"/>
<evidence type="ECO:0000313" key="3">
    <source>
        <dbReference type="Proteomes" id="UP000238274"/>
    </source>
</evidence>
<dbReference type="VEuPathDB" id="FungiDB:PSHT_02168"/>
<name>A0A2S4WIR7_9BASI</name>
<keyword evidence="1" id="KW-0732">Signal</keyword>
<dbReference type="EMBL" id="PKSM01000018">
    <property type="protein sequence ID" value="POW21644.1"/>
    <property type="molecule type" value="Genomic_DNA"/>
</dbReference>
<evidence type="ECO:0000313" key="2">
    <source>
        <dbReference type="EMBL" id="POW21644.1"/>
    </source>
</evidence>